<evidence type="ECO:0000313" key="3">
    <source>
        <dbReference type="Proteomes" id="UP000717696"/>
    </source>
</evidence>
<dbReference type="AlphaFoldDB" id="A0A9P9EIH9"/>
<sequence>MVDPVGTVIGLPGLLFTCVQYYQAFLAYANQEKDLKDLSVRVNVEHQVFSNWKAKAMPDDRTVLISEPAVENLTIACLGQIKATFEEFNVIPDKYGSPRQRPFPLEPLISGFKKISWALNTAKTANELWQKLKVYNEALNRLWNLSQASVQRQLLPELDNFNNSKGLQVMEIALRRADIPEYRELAAAVRLRRVALEAREAEASSIQGPDANASMIQFDDNMRLTAADFDPPISFRNRPPPCNTQVKVHCALLEWKVYEANNPSELTKRQYDRLVGSSIRSLANLLSQEPKPTKLRALDCLGFYEHPDPDVNAGVCFAFKNPPNTVTEPIRLTTLLLNGKTKFKHAGVSVGPVFFLGQRFAMALTLASAVYQLHYLGWLHKGIRSHNVLFYLPKDQQNKWKPDPKQLFLTGYEFARPASLPSLSVKPETTVEEAWYQHPAYMDSVLVKYEPSFDLYSLGIVLVEIALWKRAETLAHEGNTDKSRPCIPLEQWQRYVIRYLLPTVKEKMGEVYGEVVRRCIEGDISGSKSNLGADYKDYLKSLDQEIVAKLELCFA</sequence>
<dbReference type="Gene3D" id="1.10.510.10">
    <property type="entry name" value="Transferase(Phosphotransferase) domain 1"/>
    <property type="match status" value="1"/>
</dbReference>
<protein>
    <recommendedName>
        <fullName evidence="1">Prion-inhibition and propagation HeLo domain-containing protein</fullName>
    </recommendedName>
</protein>
<proteinExistence type="predicted"/>
<dbReference type="OrthoDB" id="1911848at2759"/>
<dbReference type="InterPro" id="IPR029498">
    <property type="entry name" value="HeLo_dom"/>
</dbReference>
<organism evidence="2 3">
    <name type="scientific">Dactylonectria estremocensis</name>
    <dbReference type="NCBI Taxonomy" id="1079267"/>
    <lineage>
        <taxon>Eukaryota</taxon>
        <taxon>Fungi</taxon>
        <taxon>Dikarya</taxon>
        <taxon>Ascomycota</taxon>
        <taxon>Pezizomycotina</taxon>
        <taxon>Sordariomycetes</taxon>
        <taxon>Hypocreomycetidae</taxon>
        <taxon>Hypocreales</taxon>
        <taxon>Nectriaceae</taxon>
        <taxon>Dactylonectria</taxon>
    </lineage>
</organism>
<feature type="domain" description="Prion-inhibition and propagation HeLo" evidence="1">
    <location>
        <begin position="8"/>
        <end position="99"/>
    </location>
</feature>
<dbReference type="InterPro" id="IPR038305">
    <property type="entry name" value="HeLo_sf"/>
</dbReference>
<dbReference type="SUPFAM" id="SSF56112">
    <property type="entry name" value="Protein kinase-like (PK-like)"/>
    <property type="match status" value="1"/>
</dbReference>
<dbReference type="InterPro" id="IPR011009">
    <property type="entry name" value="Kinase-like_dom_sf"/>
</dbReference>
<dbReference type="PANTHER" id="PTHR37542">
    <property type="entry name" value="HELO DOMAIN-CONTAINING PROTEIN-RELATED"/>
    <property type="match status" value="1"/>
</dbReference>
<dbReference type="Pfam" id="PF14479">
    <property type="entry name" value="HeLo"/>
    <property type="match status" value="1"/>
</dbReference>
<name>A0A9P9EIH9_9HYPO</name>
<comment type="caution">
    <text evidence="2">The sequence shown here is derived from an EMBL/GenBank/DDBJ whole genome shotgun (WGS) entry which is preliminary data.</text>
</comment>
<accession>A0A9P9EIH9</accession>
<gene>
    <name evidence="2" type="ORF">B0J13DRAFT_557309</name>
</gene>
<dbReference type="Proteomes" id="UP000717696">
    <property type="component" value="Unassembled WGS sequence"/>
</dbReference>
<dbReference type="PANTHER" id="PTHR37542:SF3">
    <property type="entry name" value="PRION-INHIBITION AND PROPAGATION HELO DOMAIN-CONTAINING PROTEIN"/>
    <property type="match status" value="1"/>
</dbReference>
<keyword evidence="3" id="KW-1185">Reference proteome</keyword>
<dbReference type="Gene3D" id="1.20.120.1020">
    <property type="entry name" value="Prion-inhibition and propagation, HeLo domain"/>
    <property type="match status" value="1"/>
</dbReference>
<dbReference type="EMBL" id="JAGMUU010000013">
    <property type="protein sequence ID" value="KAH7140169.1"/>
    <property type="molecule type" value="Genomic_DNA"/>
</dbReference>
<reference evidence="2" key="1">
    <citation type="journal article" date="2021" name="Nat. Commun.">
        <title>Genetic determinants of endophytism in the Arabidopsis root mycobiome.</title>
        <authorList>
            <person name="Mesny F."/>
            <person name="Miyauchi S."/>
            <person name="Thiergart T."/>
            <person name="Pickel B."/>
            <person name="Atanasova L."/>
            <person name="Karlsson M."/>
            <person name="Huettel B."/>
            <person name="Barry K.W."/>
            <person name="Haridas S."/>
            <person name="Chen C."/>
            <person name="Bauer D."/>
            <person name="Andreopoulos W."/>
            <person name="Pangilinan J."/>
            <person name="LaButti K."/>
            <person name="Riley R."/>
            <person name="Lipzen A."/>
            <person name="Clum A."/>
            <person name="Drula E."/>
            <person name="Henrissat B."/>
            <person name="Kohler A."/>
            <person name="Grigoriev I.V."/>
            <person name="Martin F.M."/>
            <person name="Hacquard S."/>
        </authorList>
    </citation>
    <scope>NUCLEOTIDE SEQUENCE</scope>
    <source>
        <strain evidence="2">MPI-CAGE-AT-0021</strain>
    </source>
</reference>
<evidence type="ECO:0000313" key="2">
    <source>
        <dbReference type="EMBL" id="KAH7140169.1"/>
    </source>
</evidence>
<evidence type="ECO:0000259" key="1">
    <source>
        <dbReference type="Pfam" id="PF14479"/>
    </source>
</evidence>